<keyword evidence="2" id="KW-0413">Isomerase</keyword>
<dbReference type="Proteomes" id="UP000241954">
    <property type="component" value="Unassembled WGS sequence"/>
</dbReference>
<name>A0A0D8PXP5_9GAMM</name>
<gene>
    <name evidence="2" type="ORF">C9I88_14660</name>
    <name evidence="3" type="ORF">C9J52_12875</name>
</gene>
<dbReference type="Gene3D" id="3.30.65.10">
    <property type="entry name" value="Bacterial Topoisomerase I, domain 1"/>
    <property type="match status" value="3"/>
</dbReference>
<evidence type="ECO:0000259" key="1">
    <source>
        <dbReference type="Pfam" id="PF01396"/>
    </source>
</evidence>
<protein>
    <submittedName>
        <fullName evidence="2">DNA topoisomerase</fullName>
    </submittedName>
</protein>
<dbReference type="SUPFAM" id="SSF57783">
    <property type="entry name" value="Zinc beta-ribbon"/>
    <property type="match status" value="3"/>
</dbReference>
<keyword evidence="4" id="KW-1185">Reference proteome</keyword>
<dbReference type="Proteomes" id="UP000241190">
    <property type="component" value="Unassembled WGS sequence"/>
</dbReference>
<dbReference type="GO" id="GO:0003677">
    <property type="term" value="F:DNA binding"/>
    <property type="evidence" value="ECO:0007669"/>
    <property type="project" value="InterPro"/>
</dbReference>
<evidence type="ECO:0000313" key="4">
    <source>
        <dbReference type="Proteomes" id="UP000241190"/>
    </source>
</evidence>
<reference evidence="2 5" key="1">
    <citation type="submission" date="2018-01" db="EMBL/GenBank/DDBJ databases">
        <title>Whole genome sequencing of Histamine producing bacteria.</title>
        <authorList>
            <person name="Butler K."/>
        </authorList>
    </citation>
    <scope>NUCLEOTIDE SEQUENCE [LARGE SCALE GENOMIC DNA]</scope>
    <source>
        <strain evidence="3 4">ATCC 51761</strain>
        <strain evidence="2 5">NCIMB 13481</strain>
    </source>
</reference>
<evidence type="ECO:0000313" key="3">
    <source>
        <dbReference type="EMBL" id="PSW94688.1"/>
    </source>
</evidence>
<accession>A0A0D8PXP5</accession>
<dbReference type="RefSeq" id="WP_045037182.1">
    <property type="nucleotide sequence ID" value="NZ_CAMQYU010000007.1"/>
</dbReference>
<proteinExistence type="predicted"/>
<dbReference type="AlphaFoldDB" id="A0A0D8PXP5"/>
<dbReference type="PANTHER" id="PTHR42785:SF1">
    <property type="entry name" value="DNA TOPOISOMERASE"/>
    <property type="match status" value="1"/>
</dbReference>
<dbReference type="InterPro" id="IPR013498">
    <property type="entry name" value="Topo_IA_Znf"/>
</dbReference>
<dbReference type="GO" id="GO:0003917">
    <property type="term" value="F:DNA topoisomerase type I (single strand cut, ATP-independent) activity"/>
    <property type="evidence" value="ECO:0007669"/>
    <property type="project" value="InterPro"/>
</dbReference>
<organism evidence="2 5">
    <name type="scientific">Photobacterium iliopiscarium</name>
    <dbReference type="NCBI Taxonomy" id="56192"/>
    <lineage>
        <taxon>Bacteria</taxon>
        <taxon>Pseudomonadati</taxon>
        <taxon>Pseudomonadota</taxon>
        <taxon>Gammaproteobacteria</taxon>
        <taxon>Vibrionales</taxon>
        <taxon>Vibrionaceae</taxon>
        <taxon>Photobacterium</taxon>
    </lineage>
</organism>
<dbReference type="GO" id="GO:0006265">
    <property type="term" value="P:DNA topological change"/>
    <property type="evidence" value="ECO:0007669"/>
    <property type="project" value="InterPro"/>
</dbReference>
<feature type="domain" description="DNA topoisomerase type IA zn finger" evidence="1">
    <location>
        <begin position="109"/>
        <end position="147"/>
    </location>
</feature>
<dbReference type="OrthoDB" id="6412825at2"/>
<dbReference type="PANTHER" id="PTHR42785">
    <property type="entry name" value="DNA TOPOISOMERASE, TYPE IA, CORE"/>
    <property type="match status" value="1"/>
</dbReference>
<sequence length="186" mass="21022">MTTHNDSLFSAHEQALQHQSCPQCGADLVMRFGKHGPFLGCDHYPECDYIQPLKQNDGHIVKQLDMPCPECAQPLVLRQGRYGMFIGCSAYPECHYLASPEKKPQQTHIDCPECHQGHLVERKSRYGKLFYACDKYPQCRFAVNNKPIVGVCQQCGFGLLIEKKLASGIKLQCADRKCNAYQNAEK</sequence>
<dbReference type="GeneID" id="93550104"/>
<feature type="domain" description="DNA topoisomerase type IA zn finger" evidence="1">
    <location>
        <begin position="19"/>
        <end position="56"/>
    </location>
</feature>
<dbReference type="STRING" id="56192.UB38_13440"/>
<dbReference type="EMBL" id="PYLW01000018">
    <property type="protein sequence ID" value="PSV94286.1"/>
    <property type="molecule type" value="Genomic_DNA"/>
</dbReference>
<feature type="domain" description="DNA topoisomerase type IA zn finger" evidence="1">
    <location>
        <begin position="68"/>
        <end position="102"/>
    </location>
</feature>
<dbReference type="InterPro" id="IPR000380">
    <property type="entry name" value="Topo_IA"/>
</dbReference>
<evidence type="ECO:0000313" key="2">
    <source>
        <dbReference type="EMBL" id="PSV94286.1"/>
    </source>
</evidence>
<dbReference type="Pfam" id="PF01396">
    <property type="entry name" value="Zn_ribbon_Top1"/>
    <property type="match status" value="3"/>
</dbReference>
<comment type="caution">
    <text evidence="2">The sequence shown here is derived from an EMBL/GenBank/DDBJ whole genome shotgun (WGS) entry which is preliminary data.</text>
</comment>
<evidence type="ECO:0000313" key="5">
    <source>
        <dbReference type="Proteomes" id="UP000241954"/>
    </source>
</evidence>
<dbReference type="GO" id="GO:0005694">
    <property type="term" value="C:chromosome"/>
    <property type="evidence" value="ECO:0007669"/>
    <property type="project" value="InterPro"/>
</dbReference>
<dbReference type="EMBL" id="PYOP01000020">
    <property type="protein sequence ID" value="PSW94688.1"/>
    <property type="molecule type" value="Genomic_DNA"/>
</dbReference>